<accession>C7XUX4</accession>
<keyword evidence="1" id="KW-0175">Coiled coil</keyword>
<dbReference type="STRING" id="575594.HMPREF0501_00490"/>
<sequence>MNEIQKNIVLEITNKKEFEDSIDEMISRVKTLNGELKKANSLLKELTYKD</sequence>
<name>C7XUX4_9LACO</name>
<evidence type="ECO:0000256" key="1">
    <source>
        <dbReference type="SAM" id="Coils"/>
    </source>
</evidence>
<organism evidence="2 3">
    <name type="scientific">Limosilactobacillus coleohominis 101-4-CHN</name>
    <dbReference type="NCBI Taxonomy" id="575594"/>
    <lineage>
        <taxon>Bacteria</taxon>
        <taxon>Bacillati</taxon>
        <taxon>Bacillota</taxon>
        <taxon>Bacilli</taxon>
        <taxon>Lactobacillales</taxon>
        <taxon>Lactobacillaceae</taxon>
        <taxon>Limosilactobacillus</taxon>
    </lineage>
</organism>
<gene>
    <name evidence="2" type="ORF">HMPREF0501_00490</name>
</gene>
<proteinExistence type="predicted"/>
<dbReference type="AlphaFoldDB" id="C7XUX4"/>
<keyword evidence="3" id="KW-1185">Reference proteome</keyword>
<dbReference type="EMBL" id="GG698802">
    <property type="protein sequence ID" value="EEU31085.1"/>
    <property type="molecule type" value="Genomic_DNA"/>
</dbReference>
<evidence type="ECO:0000313" key="3">
    <source>
        <dbReference type="Proteomes" id="UP000003987"/>
    </source>
</evidence>
<dbReference type="Proteomes" id="UP000003987">
    <property type="component" value="Unassembled WGS sequence"/>
</dbReference>
<dbReference type="RefSeq" id="WP_006916275.1">
    <property type="nucleotide sequence ID" value="NZ_GG698802.1"/>
</dbReference>
<reference evidence="2 3" key="1">
    <citation type="submission" date="2009-06" db="EMBL/GenBank/DDBJ databases">
        <title>The Genome Sequence of Lactobacillus coleohominis strain 101-4-CHN.</title>
        <authorList>
            <consortium name="The Broad Institute Genome Sequencing Platform"/>
            <person name="Ward D."/>
            <person name="Young S.K."/>
            <person name="Zeng Q."/>
            <person name="Koehrsen M."/>
            <person name="Alvarado L."/>
            <person name="Berlin A."/>
            <person name="Borenstein D."/>
            <person name="Chen Z."/>
            <person name="Engels R."/>
            <person name="Freedman E."/>
            <person name="Gellesch M."/>
            <person name="Goldberg J."/>
            <person name="Griggs A."/>
            <person name="Gujja S."/>
            <person name="Heiman D."/>
            <person name="Hepburn T."/>
            <person name="Howarth C."/>
            <person name="Jen D."/>
            <person name="Larson L."/>
            <person name="Lewis B."/>
            <person name="Mehta T."/>
            <person name="Park D."/>
            <person name="Pearson M."/>
            <person name="Roberts A."/>
            <person name="Saif S."/>
            <person name="Shea T."/>
            <person name="Shenoy N."/>
            <person name="Sisk P."/>
            <person name="Stolte C."/>
            <person name="Sykes S."/>
            <person name="Walk T."/>
            <person name="White J."/>
            <person name="Yandava C."/>
            <person name="Liu Y."/>
            <person name="Xu Q."/>
            <person name="Lander E."/>
            <person name="Nusbaum C."/>
            <person name="Galagan J."/>
            <person name="Birren B."/>
        </authorList>
    </citation>
    <scope>NUCLEOTIDE SEQUENCE [LARGE SCALE GENOMIC DNA]</scope>
    <source>
        <strain evidence="2 3">101-4-CHN</strain>
    </source>
</reference>
<feature type="coiled-coil region" evidence="1">
    <location>
        <begin position="15"/>
        <end position="49"/>
    </location>
</feature>
<protein>
    <submittedName>
        <fullName evidence="2">Uncharacterized protein</fullName>
    </submittedName>
</protein>
<evidence type="ECO:0000313" key="2">
    <source>
        <dbReference type="EMBL" id="EEU31085.1"/>
    </source>
</evidence>
<dbReference type="HOGENOM" id="CLU_3119068_0_0_9"/>